<dbReference type="EMBL" id="JANRMS010000139">
    <property type="protein sequence ID" value="KAJ3545745.1"/>
    <property type="molecule type" value="Genomic_DNA"/>
</dbReference>
<name>A0ACC1SSS5_9HYPO</name>
<reference evidence="1" key="1">
    <citation type="submission" date="2022-08" db="EMBL/GenBank/DDBJ databases">
        <title>Genome Sequence of Fusarium decemcellulare.</title>
        <authorList>
            <person name="Buettner E."/>
        </authorList>
    </citation>
    <scope>NUCLEOTIDE SEQUENCE</scope>
    <source>
        <strain evidence="1">Babe19</strain>
    </source>
</reference>
<dbReference type="Proteomes" id="UP001148629">
    <property type="component" value="Unassembled WGS sequence"/>
</dbReference>
<evidence type="ECO:0000313" key="1">
    <source>
        <dbReference type="EMBL" id="KAJ3545745.1"/>
    </source>
</evidence>
<keyword evidence="2" id="KW-1185">Reference proteome</keyword>
<evidence type="ECO:0000313" key="2">
    <source>
        <dbReference type="Proteomes" id="UP001148629"/>
    </source>
</evidence>
<comment type="caution">
    <text evidence="1">The sequence shown here is derived from an EMBL/GenBank/DDBJ whole genome shotgun (WGS) entry which is preliminary data.</text>
</comment>
<sequence>MRWVSAQECLEKNLDIAAEYSSSATLFRNVLGTGADDIERPVQTMCAITEEARLSDILKSFSRIDRAIRTQGARNFKAAIEKLNRWVPIFPILKEDSGKEYDALAPLNPAFPPWFIANRHHLRDSFNGSVDILAFLPQEIQSIEVFLKVLDLESRFLSKIVKVESRPMGKPKRHKAYTLSLRRKAAFITALIPKQQQNREASVGEFFRAEVSIAAEIVENNSFECGLRSFSGADSRGDVCLSESNGRLQVFMTRENILATLPPPELGNRICDRYNITNPAHRHLVHFALGEHGQDRLSSTFAREGVHVLESLPRNLESDYAAPWRDEFVDTRISNGEDDEKESSQDTLQSKFSHIPTRFVENTDEDDRRLPLQYFKWSETILFRKTSGDPGTDYRTVLRTEPAHGQYAAEVLTSKFLQRELGQVYKPEHLWTSPQRYKAGYRRFPHPASSCATFTLGDREVSRKFSDFIAQRGFKDAQTWAWVASDPTYHFDIAVSSGGPDSDFSWNTQQFERVSVRCETSEQTCSDKALGGTRMCTSWSESQTSSTIPALTFSSTPGVFLPPTCFLYEASGPFAAAILDAGYECSDRQSSLPCASTEHIQISPPTAPPSLSGTRSPSHYGNTSSPLSWASSGTTRMSSPANNGHVTNSFQAISYTWGSTELSHTLWTPDGNVRVTESLYATLRCIRHEKQALVVWADGVCINQSDKKEKSEQIWLLPQVFQRATCVLACLGSDNSADNAIERLMQIRVKDSLATLGEEWPVDLPQIPKSWKNRCIPPSDDQIWDEIRGLFERPWFERAWIIQEVVVATSVRVICGKWMVDWNDIFAAVEIIMRESHTPLGQAQDKFWRFLTLAGLREREARHDRRPLLELLENFRDFKSSFEHDRIFCLLGLAVDGNHSDFVLDYQLSFDAIVRKYAWTFVQQGKGMPCAASTRAEPRVETGQMMNDLELRLHGILVDEIRCISKSSNVAEQLSLYLNEVNQLVGSSSSHLQDGLNWKVPIASATRGRHDSLAMSQSYTALQKYLAMEKDNIEAGKARVGEQRGSSEFTDHVESRDVLWKQSQNYYLALQGNLVGWKFFVTKRHSEGYESIVGFGLQPKFDNVKSMLDFGTDQMNNFHKFRHDKGKVDRLRTLFASNLDLVEQGANQVIAAAAPAFPPAAAIGTALTYMLQACRSVSADYDIIIVFFEDMNSFLGRITILETRLPKHRAYQNCLMEVFTSLLTMCGFAHKYIELGRFKKWISNLFKGDDGELSGAHAKMNKNLDHLQQATEFAILGNTEETLATASQLDENQKSHAEMLERVGHTIDTIHENTENIKGDIAKILKLFGGQKKETTMEKPQANKPPSSNSIRNFMPIVFNDDHEYQALKETLLPDSCGWFFSEPEWEEWLKLPEGTRPILALTAEPGTGKRRCFCFLICGVITVVNRIAETNHAACEKLNAQIARDEIAIDTTIWQQIVTHLLSVVFGPESKFSLFIVFDGLDELRDWENFKLFLSDFFNNQGLKISLVVTSRPERLDDLPENTKLVRIRASKKKQIQDLRALIWKEINSLNNLRRFNRYVQQRIADAIEETSPNMLYAQHMLARLDDMGRQDEKFSIDEIHELFGKFFKVGGPGYDTEVMARLEASEATAVQDLKQDEDDGHDGIYDDGPLPVTFKERSMRHYFTNSTHGASAFRWGPSEAHRRMLVTSAELLRLPRASVNESLLKYCALYFVNNFRDITIEQHPPQEQIEVLEAFAEMSNKSGITEIFTRTGLRYGMLTGASMTNEKVSLWARLLEKEDIEEKMSAFAVAWWQRVGPNPATCRLDMAKGYLRQLHRAQSEKEAVQAWENLQGVLKAAASAKLLMDQAVINFPDLFKGKDAYSRDIEPFDEIAASLGILNLFGDEIKPDAVAHRAISQVLRHHELLDPAEKTCRQALELCSPSDDEWYRDSNTLSSLLLQRKKKKEACQVAKTAVDALSNHEIPPQLKRMLYATYARAQRKMGQSDAALESYAKAKASDPDGVTPGEDLVDELKVIERKKDKSEYMQMLKQWSLVERITWLTSDYLTEGEDRHALFCDIASETGEQEFIVKFYEEVIAFMDNLDAGTPLRLDLALIYFEVYLEPEKALTLLDQIFDSRATGIRFPLLGVTALFVMIRAVDCMTNVQLELFRKSRDPSYKAERLASLAGIMQRPLPLNVPPTSVCWTSAPRVGLAYMYLVVGPLDKFQETVQGLLDDCFVGLGDSVGWNDSLFFTLLARVVGLMSLALRGDEKLRRYARILGSAVFSRVDGADQGAEAVDEDEKTEESSRKLLSKENQPAREQDQAGTDTSDDEDDIGTPPIDEGDLLDPDEAMYTCGGFCNPVREFRWWGNRTMYLYTTFASGMICEECQAEYDAIQRGEKKFKGRYFYGLGQDRMKLPIEGWRGIKNGILRVDGMENVSMSGFLKMVEEEVGRGWERLWAGDVF</sequence>
<accession>A0ACC1SSS5</accession>
<gene>
    <name evidence="1" type="ORF">NM208_g2359</name>
</gene>
<organism evidence="1 2">
    <name type="scientific">Fusarium decemcellulare</name>
    <dbReference type="NCBI Taxonomy" id="57161"/>
    <lineage>
        <taxon>Eukaryota</taxon>
        <taxon>Fungi</taxon>
        <taxon>Dikarya</taxon>
        <taxon>Ascomycota</taxon>
        <taxon>Pezizomycotina</taxon>
        <taxon>Sordariomycetes</taxon>
        <taxon>Hypocreomycetidae</taxon>
        <taxon>Hypocreales</taxon>
        <taxon>Nectriaceae</taxon>
        <taxon>Fusarium</taxon>
        <taxon>Fusarium decemcellulare species complex</taxon>
    </lineage>
</organism>
<proteinExistence type="predicted"/>
<protein>
    <submittedName>
        <fullName evidence="1">Uncharacterized protein</fullName>
    </submittedName>
</protein>